<dbReference type="Gene3D" id="2.60.40.1610">
    <property type="entry name" value="Domain of unknown function DUF1254"/>
    <property type="match status" value="1"/>
</dbReference>
<dbReference type="Pfam" id="PF06742">
    <property type="entry name" value="DUF1214"/>
    <property type="match status" value="1"/>
</dbReference>
<dbReference type="InterPro" id="IPR010679">
    <property type="entry name" value="DUF1254"/>
</dbReference>
<proteinExistence type="predicted"/>
<dbReference type="InterPro" id="IPR037050">
    <property type="entry name" value="DUF1254_sf"/>
</dbReference>
<dbReference type="AlphaFoldDB" id="A0A1H3TR65"/>
<organism evidence="3 4">
    <name type="scientific">Asanoa ishikariensis</name>
    <dbReference type="NCBI Taxonomy" id="137265"/>
    <lineage>
        <taxon>Bacteria</taxon>
        <taxon>Bacillati</taxon>
        <taxon>Actinomycetota</taxon>
        <taxon>Actinomycetes</taxon>
        <taxon>Micromonosporales</taxon>
        <taxon>Micromonosporaceae</taxon>
        <taxon>Asanoa</taxon>
    </lineage>
</organism>
<evidence type="ECO:0000259" key="2">
    <source>
        <dbReference type="Pfam" id="PF06863"/>
    </source>
</evidence>
<dbReference type="Pfam" id="PF06863">
    <property type="entry name" value="DUF1254"/>
    <property type="match status" value="1"/>
</dbReference>
<evidence type="ECO:0000259" key="1">
    <source>
        <dbReference type="Pfam" id="PF06742"/>
    </source>
</evidence>
<dbReference type="SUPFAM" id="SSF160935">
    <property type="entry name" value="VPA0735-like"/>
    <property type="match status" value="1"/>
</dbReference>
<dbReference type="STRING" id="137265.SAMN05421684_6250"/>
<evidence type="ECO:0000313" key="4">
    <source>
        <dbReference type="Proteomes" id="UP000199632"/>
    </source>
</evidence>
<sequence>MNQVSAGISLAGMDRAGLAADAYVYGYPLVASLSEVSRFTREGLAAVPATRFNAFGHAHRLAGPDDTFVSVNNDTVYSIGQVDVGGGPVRLAVPDTDGAYYVLQVVDAWTNNIAYVGRRASGTKAASFLIAPRGWSGEVPDDTTLIPASTTVVSIIGRLACAGPADLPRVERLQKGLRLNAFTPSERAPLPPVAATGVPTDLLFFEHLRCWLAAFPPAVPDRAYQERFRPIGLLDRDPPYADPPADLAEALTEGAAQGRTRIEEASRTARTVNGWHLAPHAFDYNVDFLGPGTVDSPQWKMTDRTRGYLARAVAARVGLWGNHGYEAVYAPVYVDADGAPLNGAHAYEIHFPAPPPVDAFWSLTMYDMPDYYLAPNPLDRYSIGDRTPGLRREPDGSFTLRVGRSAPEDGDTANWLPAPPGAFRPIMRLYQPRSEILQGTYALPPVKRVG</sequence>
<evidence type="ECO:0000313" key="3">
    <source>
        <dbReference type="EMBL" id="SDZ52752.1"/>
    </source>
</evidence>
<dbReference type="PANTHER" id="PTHR36509">
    <property type="entry name" value="BLL3101 PROTEIN"/>
    <property type="match status" value="1"/>
</dbReference>
<dbReference type="Gene3D" id="2.60.120.600">
    <property type="entry name" value="Domain of unknown function DUF1214, C-terminal domain"/>
    <property type="match status" value="1"/>
</dbReference>
<feature type="domain" description="DUF1214" evidence="1">
    <location>
        <begin position="326"/>
        <end position="433"/>
    </location>
</feature>
<accession>A0A1H3TR65</accession>
<dbReference type="PANTHER" id="PTHR36509:SF2">
    <property type="entry name" value="BLL3101 PROTEIN"/>
    <property type="match status" value="1"/>
</dbReference>
<keyword evidence="4" id="KW-1185">Reference proteome</keyword>
<dbReference type="InterPro" id="IPR037049">
    <property type="entry name" value="DUF1214_C_sf"/>
</dbReference>
<dbReference type="EMBL" id="FNQB01000003">
    <property type="protein sequence ID" value="SDZ52752.1"/>
    <property type="molecule type" value="Genomic_DNA"/>
</dbReference>
<feature type="domain" description="DUF1254" evidence="2">
    <location>
        <begin position="52"/>
        <end position="179"/>
    </location>
</feature>
<dbReference type="InterPro" id="IPR010621">
    <property type="entry name" value="DUF1214"/>
</dbReference>
<name>A0A1H3TR65_9ACTN</name>
<dbReference type="Proteomes" id="UP000199632">
    <property type="component" value="Unassembled WGS sequence"/>
</dbReference>
<protein>
    <submittedName>
        <fullName evidence="3">Uncharacterized conserved protein</fullName>
    </submittedName>
</protein>
<reference evidence="4" key="1">
    <citation type="submission" date="2016-10" db="EMBL/GenBank/DDBJ databases">
        <authorList>
            <person name="Varghese N."/>
            <person name="Submissions S."/>
        </authorList>
    </citation>
    <scope>NUCLEOTIDE SEQUENCE [LARGE SCALE GENOMIC DNA]</scope>
    <source>
        <strain evidence="4">DSM 44718</strain>
    </source>
</reference>
<gene>
    <name evidence="3" type="ORF">SAMN05421684_6250</name>
</gene>